<protein>
    <submittedName>
        <fullName evidence="2">Uncharacterized protein</fullName>
    </submittedName>
</protein>
<dbReference type="AlphaFoldDB" id="A0AAD8DTM8"/>
<feature type="region of interest" description="Disordered" evidence="1">
    <location>
        <begin position="64"/>
        <end position="115"/>
    </location>
</feature>
<keyword evidence="3" id="KW-1185">Reference proteome</keyword>
<dbReference type="EMBL" id="JARGEI010000014">
    <property type="protein sequence ID" value="KAJ8720451.1"/>
    <property type="molecule type" value="Genomic_DNA"/>
</dbReference>
<gene>
    <name evidence="2" type="ORF">PYW07_012494</name>
</gene>
<reference evidence="2" key="1">
    <citation type="submission" date="2023-03" db="EMBL/GenBank/DDBJ databases">
        <title>Chromosome-level genomes of two armyworms, Mythimna separata and Mythimna loreyi, provide insights into the biosynthesis and reception of sex pheromones.</title>
        <authorList>
            <person name="Zhao H."/>
        </authorList>
    </citation>
    <scope>NUCLEOTIDE SEQUENCE</scope>
    <source>
        <strain evidence="2">BeijingLab</strain>
        <tissue evidence="2">Pupa</tissue>
    </source>
</reference>
<name>A0AAD8DTM8_MYTSE</name>
<evidence type="ECO:0000313" key="3">
    <source>
        <dbReference type="Proteomes" id="UP001231518"/>
    </source>
</evidence>
<proteinExistence type="predicted"/>
<sequence>MIPRKHICHRWVGGSHTLVAGHVKREKAAAPLLQATPTQKYTGYGSDGRLYMMEKELKPCAECNKRGADGDLSSKAPSPSLTDVHSPAPAAADGERYHGLLSTKLSSTAPGSDHA</sequence>
<evidence type="ECO:0000256" key="1">
    <source>
        <dbReference type="SAM" id="MobiDB-lite"/>
    </source>
</evidence>
<comment type="caution">
    <text evidence="2">The sequence shown here is derived from an EMBL/GenBank/DDBJ whole genome shotgun (WGS) entry which is preliminary data.</text>
</comment>
<dbReference type="Proteomes" id="UP001231518">
    <property type="component" value="Chromosome 3"/>
</dbReference>
<accession>A0AAD8DTM8</accession>
<evidence type="ECO:0000313" key="2">
    <source>
        <dbReference type="EMBL" id="KAJ8720451.1"/>
    </source>
</evidence>
<organism evidence="2 3">
    <name type="scientific">Mythimna separata</name>
    <name type="common">Oriental armyworm</name>
    <name type="synonym">Pseudaletia separata</name>
    <dbReference type="NCBI Taxonomy" id="271217"/>
    <lineage>
        <taxon>Eukaryota</taxon>
        <taxon>Metazoa</taxon>
        <taxon>Ecdysozoa</taxon>
        <taxon>Arthropoda</taxon>
        <taxon>Hexapoda</taxon>
        <taxon>Insecta</taxon>
        <taxon>Pterygota</taxon>
        <taxon>Neoptera</taxon>
        <taxon>Endopterygota</taxon>
        <taxon>Lepidoptera</taxon>
        <taxon>Glossata</taxon>
        <taxon>Ditrysia</taxon>
        <taxon>Noctuoidea</taxon>
        <taxon>Noctuidae</taxon>
        <taxon>Noctuinae</taxon>
        <taxon>Hadenini</taxon>
        <taxon>Mythimna</taxon>
    </lineage>
</organism>
<feature type="compositionally biased region" description="Polar residues" evidence="1">
    <location>
        <begin position="103"/>
        <end position="115"/>
    </location>
</feature>